<evidence type="ECO:0000256" key="1">
    <source>
        <dbReference type="ARBA" id="ARBA00023002"/>
    </source>
</evidence>
<dbReference type="Pfam" id="PF00171">
    <property type="entry name" value="Aldedh"/>
    <property type="match status" value="1"/>
</dbReference>
<proteinExistence type="predicted"/>
<dbReference type="SUPFAM" id="SSF53720">
    <property type="entry name" value="ALDH-like"/>
    <property type="match status" value="1"/>
</dbReference>
<sequence length="129" mass="14094">MPIATINPATGETVKTFTPATREEVDAAIARADERFADYRHTSYAQRAQWANATADLLEAEADETAAVMTLEMGKTLTSARAEVLKCAKGFRYYAENTEALLADEPADAAKVGAAKAYTRYQPLGWCWP</sequence>
<name>A0A7G1IQ40_MYCKA</name>
<dbReference type="GO" id="GO:0004777">
    <property type="term" value="F:succinate-semialdehyde dehydrogenase (NAD+) activity"/>
    <property type="evidence" value="ECO:0007669"/>
    <property type="project" value="TreeGrafter"/>
</dbReference>
<dbReference type="InterPro" id="IPR047110">
    <property type="entry name" value="GABD/Sad-like"/>
</dbReference>
<dbReference type="InterPro" id="IPR015590">
    <property type="entry name" value="Aldehyde_DH_dom"/>
</dbReference>
<dbReference type="PANTHER" id="PTHR43217">
    <property type="entry name" value="SUCCINATE SEMIALDEHYDE DEHYDROGENASE [NAD(P)+] SAD"/>
    <property type="match status" value="1"/>
</dbReference>
<accession>A0A7G1IQ40</accession>
<evidence type="ECO:0000313" key="4">
    <source>
        <dbReference type="Proteomes" id="UP000516380"/>
    </source>
</evidence>
<dbReference type="PANTHER" id="PTHR43217:SF1">
    <property type="entry name" value="SUCCINATE SEMIALDEHYDE DEHYDROGENASE [NAD(P)+] SAD"/>
    <property type="match status" value="1"/>
</dbReference>
<keyword evidence="4" id="KW-1185">Reference proteome</keyword>
<dbReference type="EMBL" id="AP023343">
    <property type="protein sequence ID" value="BCI91905.1"/>
    <property type="molecule type" value="Genomic_DNA"/>
</dbReference>
<dbReference type="AlphaFoldDB" id="A0A7G1IQ40"/>
<dbReference type="InterPro" id="IPR016162">
    <property type="entry name" value="Ald_DH_N"/>
</dbReference>
<gene>
    <name evidence="3" type="ORF">NIIDMKKI_71110</name>
</gene>
<evidence type="ECO:0000313" key="3">
    <source>
        <dbReference type="EMBL" id="BCI91905.1"/>
    </source>
</evidence>
<feature type="domain" description="Aldehyde dehydrogenase" evidence="2">
    <location>
        <begin position="3"/>
        <end position="127"/>
    </location>
</feature>
<keyword evidence="1" id="KW-0560">Oxidoreductase</keyword>
<dbReference type="Gene3D" id="3.40.605.10">
    <property type="entry name" value="Aldehyde Dehydrogenase, Chain A, domain 1"/>
    <property type="match status" value="1"/>
</dbReference>
<evidence type="ECO:0000259" key="2">
    <source>
        <dbReference type="Pfam" id="PF00171"/>
    </source>
</evidence>
<organism evidence="3 4">
    <name type="scientific">Mycobacterium kansasii</name>
    <dbReference type="NCBI Taxonomy" id="1768"/>
    <lineage>
        <taxon>Bacteria</taxon>
        <taxon>Bacillati</taxon>
        <taxon>Actinomycetota</taxon>
        <taxon>Actinomycetes</taxon>
        <taxon>Mycobacteriales</taxon>
        <taxon>Mycobacteriaceae</taxon>
        <taxon>Mycobacterium</taxon>
    </lineage>
</organism>
<dbReference type="Proteomes" id="UP000516380">
    <property type="component" value="Chromosome"/>
</dbReference>
<protein>
    <recommendedName>
        <fullName evidence="2">Aldehyde dehydrogenase domain-containing protein</fullName>
    </recommendedName>
</protein>
<reference evidence="3 4" key="1">
    <citation type="submission" date="2020-07" db="EMBL/GenBank/DDBJ databases">
        <title>Mycobacterium kansasii (former subtype) with zoonotic potential isolated from diseased indoor pet cat, Japan.</title>
        <authorList>
            <person name="Fukano H."/>
            <person name="Terazono T."/>
            <person name="Hoshino Y."/>
        </authorList>
    </citation>
    <scope>NUCLEOTIDE SEQUENCE [LARGE SCALE GENOMIC DNA]</scope>
    <source>
        <strain evidence="3 4">Kuro-I</strain>
    </source>
</reference>
<dbReference type="InterPro" id="IPR016161">
    <property type="entry name" value="Ald_DH/histidinol_DH"/>
</dbReference>